<dbReference type="CDD" id="cd18787">
    <property type="entry name" value="SF2_C_DEAD"/>
    <property type="match status" value="1"/>
</dbReference>
<keyword evidence="4" id="KW-0067">ATP-binding</keyword>
<feature type="compositionally biased region" description="Basic and acidic residues" evidence="6">
    <location>
        <begin position="81"/>
        <end position="92"/>
    </location>
</feature>
<feature type="compositionally biased region" description="Basic and acidic residues" evidence="6">
    <location>
        <begin position="588"/>
        <end position="597"/>
    </location>
</feature>
<feature type="domain" description="DEAD-box RNA helicase Q" evidence="9">
    <location>
        <begin position="107"/>
        <end position="135"/>
    </location>
</feature>
<organism evidence="10 11">
    <name type="scientific">Leersia perrieri</name>
    <dbReference type="NCBI Taxonomy" id="77586"/>
    <lineage>
        <taxon>Eukaryota</taxon>
        <taxon>Viridiplantae</taxon>
        <taxon>Streptophyta</taxon>
        <taxon>Embryophyta</taxon>
        <taxon>Tracheophyta</taxon>
        <taxon>Spermatophyta</taxon>
        <taxon>Magnoliopsida</taxon>
        <taxon>Liliopsida</taxon>
        <taxon>Poales</taxon>
        <taxon>Poaceae</taxon>
        <taxon>BOP clade</taxon>
        <taxon>Oryzoideae</taxon>
        <taxon>Oryzeae</taxon>
        <taxon>Oryzinae</taxon>
        <taxon>Leersia</taxon>
    </lineage>
</organism>
<dbReference type="STRING" id="77586.A0A0D9UXM3"/>
<dbReference type="InterPro" id="IPR014001">
    <property type="entry name" value="Helicase_ATP-bd"/>
</dbReference>
<dbReference type="InterPro" id="IPR027417">
    <property type="entry name" value="P-loop_NTPase"/>
</dbReference>
<dbReference type="InterPro" id="IPR044742">
    <property type="entry name" value="DEAD/DEAH_RhlB"/>
</dbReference>
<dbReference type="Pfam" id="PF00271">
    <property type="entry name" value="Helicase_C"/>
    <property type="match status" value="1"/>
</dbReference>
<dbReference type="InterPro" id="IPR011545">
    <property type="entry name" value="DEAD/DEAH_box_helicase_dom"/>
</dbReference>
<evidence type="ECO:0000259" key="8">
    <source>
        <dbReference type="PROSITE" id="PS51194"/>
    </source>
</evidence>
<feature type="domain" description="Helicase ATP-binding" evidence="7">
    <location>
        <begin position="138"/>
        <end position="325"/>
    </location>
</feature>
<dbReference type="EnsemblPlants" id="LPERR01G05150.1">
    <property type="protein sequence ID" value="LPERR01G05150.1"/>
    <property type="gene ID" value="LPERR01G05150"/>
</dbReference>
<evidence type="ECO:0000256" key="5">
    <source>
        <dbReference type="PROSITE-ProRule" id="PRU00552"/>
    </source>
</evidence>
<dbReference type="PANTHER" id="PTHR47960">
    <property type="entry name" value="DEAD-BOX ATP-DEPENDENT RNA HELICASE 50"/>
    <property type="match status" value="1"/>
</dbReference>
<dbReference type="GO" id="GO:0005524">
    <property type="term" value="F:ATP binding"/>
    <property type="evidence" value="ECO:0007669"/>
    <property type="project" value="UniProtKB-KW"/>
</dbReference>
<dbReference type="AlphaFoldDB" id="A0A0D9UXM3"/>
<dbReference type="PROSITE" id="PS51194">
    <property type="entry name" value="HELICASE_CTER"/>
    <property type="match status" value="1"/>
</dbReference>
<keyword evidence="3" id="KW-0347">Helicase</keyword>
<dbReference type="Proteomes" id="UP000032180">
    <property type="component" value="Chromosome 1"/>
</dbReference>
<dbReference type="GO" id="GO:0003724">
    <property type="term" value="F:RNA helicase activity"/>
    <property type="evidence" value="ECO:0007669"/>
    <property type="project" value="InterPro"/>
</dbReference>
<feature type="compositionally biased region" description="Low complexity" evidence="6">
    <location>
        <begin position="550"/>
        <end position="581"/>
    </location>
</feature>
<dbReference type="eggNOG" id="KOG0331">
    <property type="taxonomic scope" value="Eukaryota"/>
</dbReference>
<feature type="short sequence motif" description="Q motif" evidence="5">
    <location>
        <begin position="107"/>
        <end position="135"/>
    </location>
</feature>
<dbReference type="Pfam" id="PF00270">
    <property type="entry name" value="DEAD"/>
    <property type="match status" value="1"/>
</dbReference>
<evidence type="ECO:0000313" key="10">
    <source>
        <dbReference type="EnsemblPlants" id="LPERR01G05150.1"/>
    </source>
</evidence>
<dbReference type="SMART" id="SM00487">
    <property type="entry name" value="DEXDc"/>
    <property type="match status" value="1"/>
</dbReference>
<feature type="compositionally biased region" description="Low complexity" evidence="6">
    <location>
        <begin position="33"/>
        <end position="46"/>
    </location>
</feature>
<evidence type="ECO:0000256" key="6">
    <source>
        <dbReference type="SAM" id="MobiDB-lite"/>
    </source>
</evidence>
<dbReference type="PROSITE" id="PS51195">
    <property type="entry name" value="Q_MOTIF"/>
    <property type="match status" value="1"/>
</dbReference>
<feature type="region of interest" description="Disordered" evidence="6">
    <location>
        <begin position="67"/>
        <end position="101"/>
    </location>
</feature>
<reference evidence="11" key="2">
    <citation type="submission" date="2013-12" db="EMBL/GenBank/DDBJ databases">
        <authorList>
            <person name="Yu Y."/>
            <person name="Lee S."/>
            <person name="de Baynast K."/>
            <person name="Wissotski M."/>
            <person name="Liu L."/>
            <person name="Talag J."/>
            <person name="Goicoechea J."/>
            <person name="Angelova A."/>
            <person name="Jetty R."/>
            <person name="Kudrna D."/>
            <person name="Golser W."/>
            <person name="Rivera L."/>
            <person name="Zhang J."/>
            <person name="Wing R."/>
        </authorList>
    </citation>
    <scope>NUCLEOTIDE SEQUENCE</scope>
</reference>
<accession>A0A0D9UXM3</accession>
<keyword evidence="2" id="KW-0378">Hydrolase</keyword>
<dbReference type="HOGENOM" id="CLU_003041_1_3_1"/>
<evidence type="ECO:0000256" key="3">
    <source>
        <dbReference type="ARBA" id="ARBA00022806"/>
    </source>
</evidence>
<sequence length="622" mass="67394">MAMAGAAGRCLLLSRPSPLHRLRLLRTALSTTTASATASPAAVTAPPATPEPPSRHELLLERLRHRHLKGASTAPPTSPQRGKEGRGGEGGERGGAQQQRRVVEVVESFEELGLGEEVMAALGEMGISKPTEIQCVGVPAVLDGTSVVLGSHTGSGKTLAYMLPLVQLLRRDEAMLGMSMKPRRPRAVVLCPTRELTEQVFRVAKSISHHARFRSTMVSGGSRIRPQEDSLNMPVDMVVGTPGRILDHIKDGNMVYGDIKYLVLDEADTMFDQGFGPDIRKFLAPLKNRAAKPGDQGFQTVLVTATMTKAVQKLIDEEFEGIVHLRTSTFQKRVATARHDFIKLSGSENKLEALLQVLEPSLAKGNKVMVFCNTLNSSRAVDHFLTENQISTVNYHGEVPAEERVENLNKFRNEEGDCPTLVCTDLAARGLDLDVDHVIMFDFPSNSIDYLHRTGRTARMGAKGKVTSLVAKKDVTLATRIEEAMKKNESLEALTTNNVRRVANNPHHASTKGRASALKVTTQKGRRGVALSTKSSRVVKDTTSKRRSPIRSQPKSKSSSSGKAKPVRSAKPSKSSSSPKVAKPKSRPRPEGRKGDALNKLGSKLSVVGFRGRSSGKSAQAS</sequence>
<evidence type="ECO:0000259" key="7">
    <source>
        <dbReference type="PROSITE" id="PS51192"/>
    </source>
</evidence>
<evidence type="ECO:0000259" key="9">
    <source>
        <dbReference type="PROSITE" id="PS51195"/>
    </source>
</evidence>
<evidence type="ECO:0008006" key="12">
    <source>
        <dbReference type="Google" id="ProtNLM"/>
    </source>
</evidence>
<evidence type="ECO:0000256" key="2">
    <source>
        <dbReference type="ARBA" id="ARBA00022801"/>
    </source>
</evidence>
<protein>
    <recommendedName>
        <fullName evidence="12">RNA helicase</fullName>
    </recommendedName>
</protein>
<keyword evidence="11" id="KW-1185">Reference proteome</keyword>
<dbReference type="InterPro" id="IPR014014">
    <property type="entry name" value="RNA_helicase_DEAD_Q_motif"/>
</dbReference>
<proteinExistence type="predicted"/>
<evidence type="ECO:0000313" key="11">
    <source>
        <dbReference type="Proteomes" id="UP000032180"/>
    </source>
</evidence>
<name>A0A0D9UXM3_9ORYZ</name>
<feature type="region of interest" description="Disordered" evidence="6">
    <location>
        <begin position="495"/>
        <end position="622"/>
    </location>
</feature>
<feature type="region of interest" description="Disordered" evidence="6">
    <location>
        <begin position="33"/>
        <end position="54"/>
    </location>
</feature>
<dbReference type="GO" id="GO:0003676">
    <property type="term" value="F:nucleic acid binding"/>
    <property type="evidence" value="ECO:0007669"/>
    <property type="project" value="InterPro"/>
</dbReference>
<reference evidence="10 11" key="1">
    <citation type="submission" date="2012-08" db="EMBL/GenBank/DDBJ databases">
        <title>Oryza genome evolution.</title>
        <authorList>
            <person name="Wing R.A."/>
        </authorList>
    </citation>
    <scope>NUCLEOTIDE SEQUENCE</scope>
</reference>
<dbReference type="SMART" id="SM00490">
    <property type="entry name" value="HELICc"/>
    <property type="match status" value="1"/>
</dbReference>
<dbReference type="GO" id="GO:0016787">
    <property type="term" value="F:hydrolase activity"/>
    <property type="evidence" value="ECO:0007669"/>
    <property type="project" value="UniProtKB-KW"/>
</dbReference>
<keyword evidence="1" id="KW-0547">Nucleotide-binding</keyword>
<feature type="domain" description="Helicase C-terminal" evidence="8">
    <location>
        <begin position="350"/>
        <end position="500"/>
    </location>
</feature>
<dbReference type="SUPFAM" id="SSF52540">
    <property type="entry name" value="P-loop containing nucleoside triphosphate hydrolases"/>
    <property type="match status" value="1"/>
</dbReference>
<dbReference type="PROSITE" id="PS51192">
    <property type="entry name" value="HELICASE_ATP_BIND_1"/>
    <property type="match status" value="1"/>
</dbReference>
<dbReference type="Gramene" id="LPERR01G05150.1">
    <property type="protein sequence ID" value="LPERR01G05150.1"/>
    <property type="gene ID" value="LPERR01G05150"/>
</dbReference>
<evidence type="ECO:0000256" key="4">
    <source>
        <dbReference type="ARBA" id="ARBA00022840"/>
    </source>
</evidence>
<reference evidence="10" key="3">
    <citation type="submission" date="2015-04" db="UniProtKB">
        <authorList>
            <consortium name="EnsemblPlants"/>
        </authorList>
    </citation>
    <scope>IDENTIFICATION</scope>
</reference>
<dbReference type="InterPro" id="IPR001650">
    <property type="entry name" value="Helicase_C-like"/>
</dbReference>
<dbReference type="CDD" id="cd00268">
    <property type="entry name" value="DEADc"/>
    <property type="match status" value="1"/>
</dbReference>
<dbReference type="Gene3D" id="3.40.50.300">
    <property type="entry name" value="P-loop containing nucleotide triphosphate hydrolases"/>
    <property type="match status" value="2"/>
</dbReference>
<evidence type="ECO:0000256" key="1">
    <source>
        <dbReference type="ARBA" id="ARBA00022741"/>
    </source>
</evidence>